<dbReference type="AlphaFoldDB" id="F6IRP6"/>
<sequence length="140" mass="16268">MSRASVRRIKEEGTVLVKYRKDYEKVAMGLLSFIPDFKDIAHLQTEMQWYQSTDDHQLLLWRQGDGDFCGIMGIEVGTDFILLHHDSLSPEERTAANQYQMLDELAALYPDQRVMGTLEMAPIVGAWERNRDRRTTTNHH</sequence>
<dbReference type="EMBL" id="FR871761">
    <property type="protein sequence ID" value="CCB81196.1"/>
    <property type="molecule type" value="Genomic_DNA"/>
</dbReference>
<reference evidence="1" key="1">
    <citation type="journal article" date="2011" name="J. Bacteriol.">
        <title>Annotated genome sequence of Lactobacillus pentosus MP-10, which has probiotic potential, from naturally fermented Alorena green table olives.</title>
        <authorList>
            <person name="Abriouel H."/>
            <person name="Benomar N."/>
            <person name="Perez Pulido R."/>
            <person name="Canamero M.M."/>
            <person name="Galvez A."/>
        </authorList>
    </citation>
    <scope>NUCLEOTIDE SEQUENCE</scope>
    <source>
        <strain evidence="1">MP-10</strain>
    </source>
</reference>
<name>F6IRP6_LACPE</name>
<gene>
    <name evidence="1" type="ORF">LPE_00203</name>
</gene>
<evidence type="ECO:0000313" key="1">
    <source>
        <dbReference type="EMBL" id="CCB81196.1"/>
    </source>
</evidence>
<protein>
    <submittedName>
        <fullName evidence="1">Riboflavin biosynthesis protein RibT</fullName>
    </submittedName>
</protein>
<accession>F6IRP6</accession>
<proteinExistence type="predicted"/>
<organism evidence="1">
    <name type="scientific">Lactiplantibacillus pentosus MP-10</name>
    <dbReference type="NCBI Taxonomy" id="1028490"/>
    <lineage>
        <taxon>Bacteria</taxon>
        <taxon>Bacillati</taxon>
        <taxon>Bacillota</taxon>
        <taxon>Bacilli</taxon>
        <taxon>Lactobacillales</taxon>
        <taxon>Lactobacillaceae</taxon>
        <taxon>Lactiplantibacillus</taxon>
    </lineage>
</organism>